<evidence type="ECO:0000256" key="16">
    <source>
        <dbReference type="ARBA" id="ARBA00023145"/>
    </source>
</evidence>
<dbReference type="GO" id="GO:0005576">
    <property type="term" value="C:extracellular region"/>
    <property type="evidence" value="ECO:0007669"/>
    <property type="project" value="UniProtKB-SubCell"/>
</dbReference>
<dbReference type="GO" id="GO:0004180">
    <property type="term" value="F:carboxypeptidase activity"/>
    <property type="evidence" value="ECO:0007669"/>
    <property type="project" value="UniProtKB-KW"/>
</dbReference>
<comment type="subcellular location">
    <subcellularLocation>
        <location evidence="1">Endoplasmic reticulum</location>
    </subcellularLocation>
    <subcellularLocation>
        <location evidence="3">Golgi apparatus</location>
    </subcellularLocation>
    <subcellularLocation>
        <location evidence="2">Lysosome</location>
    </subcellularLocation>
    <subcellularLocation>
        <location evidence="4">Secreted</location>
    </subcellularLocation>
</comment>
<protein>
    <recommendedName>
        <fullName evidence="5">Carboxypeptidase Q</fullName>
    </recommendedName>
    <alternativeName>
        <fullName evidence="20">Plasma glutamate carboxypeptidase</fullName>
    </alternativeName>
</protein>
<dbReference type="GO" id="GO:0005764">
    <property type="term" value="C:lysosome"/>
    <property type="evidence" value="ECO:0007669"/>
    <property type="project" value="UniProtKB-SubCell"/>
</dbReference>
<name>A0A6L3ZGB4_9FLAO</name>
<evidence type="ECO:0000256" key="11">
    <source>
        <dbReference type="ARBA" id="ARBA00022801"/>
    </source>
</evidence>
<keyword evidence="14" id="KW-0333">Golgi apparatus</keyword>
<evidence type="ECO:0000256" key="13">
    <source>
        <dbReference type="ARBA" id="ARBA00022833"/>
    </source>
</evidence>
<evidence type="ECO:0000256" key="21">
    <source>
        <dbReference type="SAM" id="SignalP"/>
    </source>
</evidence>
<evidence type="ECO:0000256" key="7">
    <source>
        <dbReference type="ARBA" id="ARBA00022645"/>
    </source>
</evidence>
<keyword evidence="6" id="KW-0964">Secreted</keyword>
<keyword evidence="16" id="KW-0865">Zymogen</keyword>
<dbReference type="PANTHER" id="PTHR12053:SF3">
    <property type="entry name" value="CARBOXYPEPTIDASE Q"/>
    <property type="match status" value="1"/>
</dbReference>
<dbReference type="Proteomes" id="UP000484164">
    <property type="component" value="Unassembled WGS sequence"/>
</dbReference>
<dbReference type="InterPro" id="IPR039866">
    <property type="entry name" value="CPQ"/>
</dbReference>
<feature type="signal peptide" evidence="21">
    <location>
        <begin position="1"/>
        <end position="18"/>
    </location>
</feature>
<keyword evidence="11" id="KW-0378">Hydrolase</keyword>
<evidence type="ECO:0000256" key="19">
    <source>
        <dbReference type="ARBA" id="ARBA00025833"/>
    </source>
</evidence>
<evidence type="ECO:0000256" key="17">
    <source>
        <dbReference type="ARBA" id="ARBA00023180"/>
    </source>
</evidence>
<dbReference type="InterPro" id="IPR007484">
    <property type="entry name" value="Peptidase_M28"/>
</dbReference>
<dbReference type="GO" id="GO:0046872">
    <property type="term" value="F:metal ion binding"/>
    <property type="evidence" value="ECO:0007669"/>
    <property type="project" value="UniProtKB-KW"/>
</dbReference>
<accession>A0A6L3ZGB4</accession>
<evidence type="ECO:0000256" key="12">
    <source>
        <dbReference type="ARBA" id="ARBA00022824"/>
    </source>
</evidence>
<evidence type="ECO:0000256" key="9">
    <source>
        <dbReference type="ARBA" id="ARBA00022723"/>
    </source>
</evidence>
<dbReference type="Gene3D" id="3.50.30.30">
    <property type="match status" value="1"/>
</dbReference>
<keyword evidence="9" id="KW-0479">Metal-binding</keyword>
<feature type="domain" description="Peptidase M28" evidence="22">
    <location>
        <begin position="259"/>
        <end position="438"/>
    </location>
</feature>
<dbReference type="Pfam" id="PF04389">
    <property type="entry name" value="Peptidase_M28"/>
    <property type="match status" value="1"/>
</dbReference>
<dbReference type="RefSeq" id="WP_151693919.1">
    <property type="nucleotide sequence ID" value="NZ_BMGX01000001.1"/>
</dbReference>
<dbReference type="GO" id="GO:0006508">
    <property type="term" value="P:proteolysis"/>
    <property type="evidence" value="ECO:0007669"/>
    <property type="project" value="UniProtKB-KW"/>
</dbReference>
<keyword evidence="15" id="KW-0482">Metalloprotease</keyword>
<organism evidence="23 24">
    <name type="scientific">Phaeocystidibacter marisrubri</name>
    <dbReference type="NCBI Taxonomy" id="1577780"/>
    <lineage>
        <taxon>Bacteria</taxon>
        <taxon>Pseudomonadati</taxon>
        <taxon>Bacteroidota</taxon>
        <taxon>Flavobacteriia</taxon>
        <taxon>Flavobacteriales</taxon>
        <taxon>Phaeocystidibacteraceae</taxon>
        <taxon>Phaeocystidibacter</taxon>
    </lineage>
</organism>
<evidence type="ECO:0000256" key="2">
    <source>
        <dbReference type="ARBA" id="ARBA00004371"/>
    </source>
</evidence>
<dbReference type="PANTHER" id="PTHR12053">
    <property type="entry name" value="PROTEASE FAMILY M28 PLASMA GLUTAMATE CARBOXYPEPTIDASE-RELATED"/>
    <property type="match status" value="1"/>
</dbReference>
<feature type="chain" id="PRO_5027113873" description="Carboxypeptidase Q" evidence="21">
    <location>
        <begin position="19"/>
        <end position="458"/>
    </location>
</feature>
<reference evidence="23 24" key="1">
    <citation type="submission" date="2019-10" db="EMBL/GenBank/DDBJ databases">
        <title>Genome sequence of Phaeocystidibacter marisrubri JCM30614 (type strain).</title>
        <authorList>
            <person name="Bowman J.P."/>
        </authorList>
    </citation>
    <scope>NUCLEOTIDE SEQUENCE [LARGE SCALE GENOMIC DNA]</scope>
    <source>
        <strain evidence="23 24">JCM 30614</strain>
    </source>
</reference>
<evidence type="ECO:0000256" key="8">
    <source>
        <dbReference type="ARBA" id="ARBA00022670"/>
    </source>
</evidence>
<keyword evidence="17" id="KW-0325">Glycoprotein</keyword>
<evidence type="ECO:0000256" key="15">
    <source>
        <dbReference type="ARBA" id="ARBA00023049"/>
    </source>
</evidence>
<evidence type="ECO:0000256" key="14">
    <source>
        <dbReference type="ARBA" id="ARBA00023034"/>
    </source>
</evidence>
<evidence type="ECO:0000256" key="1">
    <source>
        <dbReference type="ARBA" id="ARBA00004240"/>
    </source>
</evidence>
<keyword evidence="13" id="KW-0862">Zinc</keyword>
<keyword evidence="8" id="KW-0645">Protease</keyword>
<comment type="caution">
    <text evidence="23">The sequence shown here is derived from an EMBL/GenBank/DDBJ whole genome shotgun (WGS) entry which is preliminary data.</text>
</comment>
<keyword evidence="7" id="KW-0121">Carboxypeptidase</keyword>
<proteinExistence type="predicted"/>
<evidence type="ECO:0000259" key="22">
    <source>
        <dbReference type="Pfam" id="PF04389"/>
    </source>
</evidence>
<keyword evidence="18" id="KW-0458">Lysosome</keyword>
<evidence type="ECO:0000313" key="24">
    <source>
        <dbReference type="Proteomes" id="UP000484164"/>
    </source>
</evidence>
<dbReference type="Gene3D" id="3.40.630.10">
    <property type="entry name" value="Zn peptidases"/>
    <property type="match status" value="1"/>
</dbReference>
<evidence type="ECO:0000256" key="4">
    <source>
        <dbReference type="ARBA" id="ARBA00004613"/>
    </source>
</evidence>
<dbReference type="SUPFAM" id="SSF53187">
    <property type="entry name" value="Zn-dependent exopeptidases"/>
    <property type="match status" value="1"/>
</dbReference>
<dbReference type="AlphaFoldDB" id="A0A6L3ZGB4"/>
<keyword evidence="12" id="KW-0256">Endoplasmic reticulum</keyword>
<dbReference type="OrthoDB" id="9769665at2"/>
<evidence type="ECO:0000256" key="5">
    <source>
        <dbReference type="ARBA" id="ARBA00014116"/>
    </source>
</evidence>
<evidence type="ECO:0000256" key="6">
    <source>
        <dbReference type="ARBA" id="ARBA00022525"/>
    </source>
</evidence>
<keyword evidence="24" id="KW-1185">Reference proteome</keyword>
<dbReference type="EMBL" id="WBVQ01000002">
    <property type="protein sequence ID" value="KAB2816492.1"/>
    <property type="molecule type" value="Genomic_DNA"/>
</dbReference>
<keyword evidence="10 21" id="KW-0732">Signal</keyword>
<comment type="subunit">
    <text evidence="19">Homodimer. The monomeric form is inactive while the homodimer is active.</text>
</comment>
<gene>
    <name evidence="23" type="ORF">F8C82_12485</name>
</gene>
<evidence type="ECO:0000256" key="10">
    <source>
        <dbReference type="ARBA" id="ARBA00022729"/>
    </source>
</evidence>
<evidence type="ECO:0000256" key="3">
    <source>
        <dbReference type="ARBA" id="ARBA00004555"/>
    </source>
</evidence>
<evidence type="ECO:0000256" key="18">
    <source>
        <dbReference type="ARBA" id="ARBA00023228"/>
    </source>
</evidence>
<dbReference type="GO" id="GO:0070573">
    <property type="term" value="F:metallodipeptidase activity"/>
    <property type="evidence" value="ECO:0007669"/>
    <property type="project" value="InterPro"/>
</dbReference>
<sequence>MKYTALLFTVALSSGLSAQNITDTAHHEAFIRGVYDRALEGQYAYNWLEELCKDVGPRLAGSEGAENAVRWAKATLDTLGFDTVYLQEVSVPHWERGEESCYFTESKEALSMCGLGGTAPTAREGLTAKVIEIPDVDDLENYSREDIEGKIVFFSAPMRQTYINTGSAYGEAVKKRFIGAVEASQYGALGVVIRSVTTKKDDAPHTGSMTYSGAYRNIPAAALGYLSADRLQRALRENPELEITLKLANTMYDRTTSYNVIAEVRGKTYPREIAIAGGHLDSWDLAEGAQDDGAGAVQSMEAIYLLIQSGYEFKRTHRVVLFMNEEFGLDGARTYAVMADSLNEDHVIGIESDGGGDVPRGFSIQALQSGVEAVKSLRWYLEPYSLNEYSVGYSGADIGQLNNDYNILLGYRADSQRYFDYHHAPTDTFETINARALELGSASMASMLYLLDQYEVRP</sequence>
<evidence type="ECO:0000256" key="20">
    <source>
        <dbReference type="ARBA" id="ARBA00033328"/>
    </source>
</evidence>
<evidence type="ECO:0000313" key="23">
    <source>
        <dbReference type="EMBL" id="KAB2816492.1"/>
    </source>
</evidence>